<proteinExistence type="predicted"/>
<dbReference type="InterPro" id="IPR020472">
    <property type="entry name" value="WD40_PAC1"/>
</dbReference>
<dbReference type="InterPro" id="IPR036322">
    <property type="entry name" value="WD40_repeat_dom_sf"/>
</dbReference>
<dbReference type="OrthoDB" id="134501at2"/>
<dbReference type="Pfam" id="PF13676">
    <property type="entry name" value="TIR_2"/>
    <property type="match status" value="1"/>
</dbReference>
<dbReference type="SUPFAM" id="SSF50978">
    <property type="entry name" value="WD40 repeat-like"/>
    <property type="match status" value="1"/>
</dbReference>
<evidence type="ECO:0000256" key="3">
    <source>
        <dbReference type="PROSITE-ProRule" id="PRU00221"/>
    </source>
</evidence>
<dbReference type="Proteomes" id="UP000292274">
    <property type="component" value="Unassembled WGS sequence"/>
</dbReference>
<dbReference type="PRINTS" id="PR00320">
    <property type="entry name" value="GPROTEINBRPT"/>
</dbReference>
<dbReference type="Gene3D" id="2.130.10.10">
    <property type="entry name" value="YVTN repeat-like/Quinoprotein amine dehydrogenase"/>
    <property type="match status" value="3"/>
</dbReference>
<dbReference type="SMART" id="SM00320">
    <property type="entry name" value="WD40"/>
    <property type="match status" value="12"/>
</dbReference>
<feature type="repeat" description="WD" evidence="3">
    <location>
        <begin position="604"/>
        <end position="629"/>
    </location>
</feature>
<dbReference type="SUPFAM" id="SSF50998">
    <property type="entry name" value="Quinoprotein alcohol dehydrogenase-like"/>
    <property type="match status" value="1"/>
</dbReference>
<dbReference type="Gene3D" id="3.40.50.10140">
    <property type="entry name" value="Toll/interleukin-1 receptor homology (TIR) domain"/>
    <property type="match status" value="1"/>
</dbReference>
<dbReference type="PANTHER" id="PTHR19879:SF9">
    <property type="entry name" value="TRANSCRIPTION INITIATION FACTOR TFIID SUBUNIT 5"/>
    <property type="match status" value="1"/>
</dbReference>
<accession>A0A4R0GLM3</accession>
<dbReference type="InterPro" id="IPR035897">
    <property type="entry name" value="Toll_tir_struct_dom_sf"/>
</dbReference>
<name>A0A4R0GLM3_9ACTN</name>
<gene>
    <name evidence="6" type="ORF">E0H26_13695</name>
</gene>
<dbReference type="SUPFAM" id="SSF52200">
    <property type="entry name" value="Toll/Interleukin receptor TIR domain"/>
    <property type="match status" value="1"/>
</dbReference>
<dbReference type="RefSeq" id="WP_131303971.1">
    <property type="nucleotide sequence ID" value="NZ_SJJR01000007.1"/>
</dbReference>
<keyword evidence="4" id="KW-1133">Transmembrane helix</keyword>
<keyword evidence="2" id="KW-0677">Repeat</keyword>
<dbReference type="InterPro" id="IPR015943">
    <property type="entry name" value="WD40/YVTN_repeat-like_dom_sf"/>
</dbReference>
<evidence type="ECO:0000256" key="2">
    <source>
        <dbReference type="ARBA" id="ARBA00022737"/>
    </source>
</evidence>
<protein>
    <submittedName>
        <fullName evidence="6">TIR domain-containing protein</fullName>
    </submittedName>
</protein>
<dbReference type="CDD" id="cd00200">
    <property type="entry name" value="WD40"/>
    <property type="match status" value="1"/>
</dbReference>
<evidence type="ECO:0000313" key="6">
    <source>
        <dbReference type="EMBL" id="TCB97303.1"/>
    </source>
</evidence>
<feature type="repeat" description="WD" evidence="3">
    <location>
        <begin position="878"/>
        <end position="911"/>
    </location>
</feature>
<reference evidence="6 7" key="1">
    <citation type="submission" date="2019-02" db="EMBL/GenBank/DDBJ databases">
        <title>Jishengella sp. nov., isolated from a root of Zingiber montanum.</title>
        <authorList>
            <person name="Kuncharoen N."/>
            <person name="Kudo T."/>
            <person name="Masahiro Y."/>
            <person name="Ohkuma M."/>
            <person name="Tanasupawat S."/>
        </authorList>
    </citation>
    <scope>NUCLEOTIDE SEQUENCE [LARGE SCALE GENOMIC DNA]</scope>
    <source>
        <strain evidence="6 7">PLAI 1-1</strain>
    </source>
</reference>
<feature type="domain" description="TIR" evidence="5">
    <location>
        <begin position="11"/>
        <end position="106"/>
    </location>
</feature>
<keyword evidence="4" id="KW-0812">Transmembrane</keyword>
<dbReference type="AlphaFoldDB" id="A0A4R0GLM3"/>
<dbReference type="PROSITE" id="PS00678">
    <property type="entry name" value="WD_REPEATS_1"/>
    <property type="match status" value="4"/>
</dbReference>
<evidence type="ECO:0000259" key="5">
    <source>
        <dbReference type="Pfam" id="PF13676"/>
    </source>
</evidence>
<feature type="repeat" description="WD" evidence="3">
    <location>
        <begin position="464"/>
        <end position="505"/>
    </location>
</feature>
<keyword evidence="1 3" id="KW-0853">WD repeat</keyword>
<dbReference type="PANTHER" id="PTHR19879">
    <property type="entry name" value="TRANSCRIPTION INITIATION FACTOR TFIID"/>
    <property type="match status" value="1"/>
</dbReference>
<feature type="repeat" description="WD" evidence="3">
    <location>
        <begin position="839"/>
        <end position="873"/>
    </location>
</feature>
<evidence type="ECO:0000256" key="1">
    <source>
        <dbReference type="ARBA" id="ARBA00022574"/>
    </source>
</evidence>
<evidence type="ECO:0000256" key="4">
    <source>
        <dbReference type="SAM" id="Phobius"/>
    </source>
</evidence>
<dbReference type="PROSITE" id="PS50082">
    <property type="entry name" value="WD_REPEATS_2"/>
    <property type="match status" value="7"/>
</dbReference>
<feature type="repeat" description="WD" evidence="3">
    <location>
        <begin position="552"/>
        <end position="593"/>
    </location>
</feature>
<dbReference type="EMBL" id="SJJR01000007">
    <property type="protein sequence ID" value="TCB97303.1"/>
    <property type="molecule type" value="Genomic_DNA"/>
</dbReference>
<dbReference type="InterPro" id="IPR011047">
    <property type="entry name" value="Quinoprotein_ADH-like_sf"/>
</dbReference>
<feature type="repeat" description="WD" evidence="3">
    <location>
        <begin position="785"/>
        <end position="826"/>
    </location>
</feature>
<dbReference type="PROSITE" id="PS50294">
    <property type="entry name" value="WD_REPEATS_REGION"/>
    <property type="match status" value="4"/>
</dbReference>
<keyword evidence="4" id="KW-0472">Membrane</keyword>
<dbReference type="InterPro" id="IPR000157">
    <property type="entry name" value="TIR_dom"/>
</dbReference>
<feature type="repeat" description="WD" evidence="3">
    <location>
        <begin position="517"/>
        <end position="541"/>
    </location>
</feature>
<organism evidence="6 7">
    <name type="scientific">Micromonospora zingiberis</name>
    <dbReference type="NCBI Taxonomy" id="2053011"/>
    <lineage>
        <taxon>Bacteria</taxon>
        <taxon>Bacillati</taxon>
        <taxon>Actinomycetota</taxon>
        <taxon>Actinomycetes</taxon>
        <taxon>Micromonosporales</taxon>
        <taxon>Micromonosporaceae</taxon>
        <taxon>Micromonospora</taxon>
    </lineage>
</organism>
<dbReference type="InterPro" id="IPR019775">
    <property type="entry name" value="WD40_repeat_CS"/>
</dbReference>
<dbReference type="Pfam" id="PF00400">
    <property type="entry name" value="WD40"/>
    <property type="match status" value="8"/>
</dbReference>
<dbReference type="InterPro" id="IPR001680">
    <property type="entry name" value="WD40_rpt"/>
</dbReference>
<keyword evidence="7" id="KW-1185">Reference proteome</keyword>
<comment type="caution">
    <text evidence="6">The sequence shown here is derived from an EMBL/GenBank/DDBJ whole genome shotgun (WGS) entry which is preliminary data.</text>
</comment>
<evidence type="ECO:0000313" key="7">
    <source>
        <dbReference type="Proteomes" id="UP000292274"/>
    </source>
</evidence>
<feature type="transmembrane region" description="Helical" evidence="4">
    <location>
        <begin position="194"/>
        <end position="218"/>
    </location>
</feature>
<sequence>MAASGLRYAAFISYSTDADRQLARSLRGELHRFNRPWYRARALRVFLDHAGLAASPGLWSSITAVLDQSEYFILLASTEAAASSWVNREIEYWLDHKSAERLLIAITNGTDGKIVWDATTKTFHEGMTCIPPALHGRLPEQPRCIDLREVRSENFSAQDPRFKERVAELAAPLHGIAKDDLIGADIRQHRITRLLIRATVATLTVLTLLAAATTVVAINRAHFAETKRAEAEDQRNLATTRLLLQEADRARVDDPRAAARLGAVALWLRDSDAARAGLRETMNSTPIATTLHQILPVRAKFATTSPTLAVHLGGAGVALLDATNTGKPTYLNWNGTDQQEQTEAVDFAADGKLLALGNRDGSVALVDLTDRDRPRQIGRAVPHGSGVKSVAFSGSTLAIEGGGEIVLWNIADPAQPQRLASLGRQSGPVTFSPGGRTLMTATSQHSYLWDVTDPATPRQLSKFAAQTSGPLVSAGFTPQGDMLMTAGFDNLVILWDVTDLSAPRQLGPPVTDDSRFVAISPDGQTLATASDDRTVSLWDISDPMAPTRERRLTGHTGPVVSVSFSPDGLTLATTSLDQTVMLWRLSDSSLPRKVSQRPIANRAVTALAFAPGGRLLGVGTADGAVLLWETTDPGSPRAIGEPIVGHAGELNAVAFSPSGTVLASAGGPHVIIRDIADPARPQALSSRGEDGPYAGTMQALRFLPDGTKMVTILDGKLQIWDVGDPRRPRTIVERDASMQGPAHRLAIAADGRVMATASRSLNTLEFPATIWDSTDPTDPTNVSQAGGHGKWIHALDFSPDGKTLATGGDDGTVVLVDVTDPSSPRQLGQPFTHHSGSMVSSLLFTPDGNRLITASEDGTITAWDLTDMATPRRIGQQKRAHTSKVSAMAISPEGRTLATGGDDGKLTLWDIGGENEEDVDLMKQACAFAGRGLNEKEWYQYFDRAALPHRNICPQ</sequence>
<dbReference type="GO" id="GO:0007165">
    <property type="term" value="P:signal transduction"/>
    <property type="evidence" value="ECO:0007669"/>
    <property type="project" value="InterPro"/>
</dbReference>